<feature type="domain" description="Peptidase C14 caspase" evidence="1">
    <location>
        <begin position="17"/>
        <end position="255"/>
    </location>
</feature>
<dbReference type="Gene3D" id="3.40.50.1460">
    <property type="match status" value="1"/>
</dbReference>
<dbReference type="AlphaFoldDB" id="A0A5C6UKK8"/>
<dbReference type="GO" id="GO:0004197">
    <property type="term" value="F:cysteine-type endopeptidase activity"/>
    <property type="evidence" value="ECO:0007669"/>
    <property type="project" value="InterPro"/>
</dbReference>
<evidence type="ECO:0000313" key="2">
    <source>
        <dbReference type="EMBL" id="TXC72970.1"/>
    </source>
</evidence>
<reference evidence="2 3" key="1">
    <citation type="journal article" date="2013" name="Antonie Van Leeuwenhoek">
        <title>Sphingomonas ginsenosidivorax sp. nov., with the ability to transform ginsenosides.</title>
        <authorList>
            <person name="Jin X.F."/>
            <person name="Kim J.K."/>
            <person name="Liu Q.M."/>
            <person name="Kang M.S."/>
            <person name="He D."/>
            <person name="Jin F.X."/>
            <person name="Kim S.C."/>
            <person name="Im W.T."/>
        </authorList>
    </citation>
    <scope>NUCLEOTIDE SEQUENCE [LARGE SCALE GENOMIC DNA]</scope>
    <source>
        <strain evidence="2 3">KHI67</strain>
    </source>
</reference>
<dbReference type="EMBL" id="VOQR01000001">
    <property type="protein sequence ID" value="TXC72970.1"/>
    <property type="molecule type" value="Genomic_DNA"/>
</dbReference>
<organism evidence="2 3">
    <name type="scientific">Sphingomonas ginsenosidivorax</name>
    <dbReference type="NCBI Taxonomy" id="862135"/>
    <lineage>
        <taxon>Bacteria</taxon>
        <taxon>Pseudomonadati</taxon>
        <taxon>Pseudomonadota</taxon>
        <taxon>Alphaproteobacteria</taxon>
        <taxon>Sphingomonadales</taxon>
        <taxon>Sphingomonadaceae</taxon>
        <taxon>Sphingomonas</taxon>
    </lineage>
</organism>
<proteinExistence type="predicted"/>
<sequence length="273" mass="29245">MAKGISLHIGLNLVDPAYYDGWSGPLNACEADAQAMSDLCERQGFAPRMLITKDATREAVLAQLDGLATELVAGDTLIISYSGHGGQVPDRNRDEPDRLDETWCLYDGQLVDDELYWAWGKFAPGVRIAAFSDSCHSGTVLKYALATKFNLGLVANSFAAAVPRVMPPEIVARTYYKNREFYEAILAKPAPTAPTCSVILVSGCQDNQLSMDGPFNGAFTGALLTIWADGAFQGSYSALAKAVRGKLPPEQSPNYMTVGAADAAFEEGAAFSL</sequence>
<keyword evidence="3" id="KW-1185">Reference proteome</keyword>
<dbReference type="GO" id="GO:0005737">
    <property type="term" value="C:cytoplasm"/>
    <property type="evidence" value="ECO:0007669"/>
    <property type="project" value="TreeGrafter"/>
</dbReference>
<dbReference type="OrthoDB" id="6872474at2"/>
<dbReference type="Proteomes" id="UP000321250">
    <property type="component" value="Unassembled WGS sequence"/>
</dbReference>
<dbReference type="PANTHER" id="PTHR48104">
    <property type="entry name" value="METACASPASE-4"/>
    <property type="match status" value="1"/>
</dbReference>
<dbReference type="SUPFAM" id="SSF52129">
    <property type="entry name" value="Caspase-like"/>
    <property type="match status" value="1"/>
</dbReference>
<protein>
    <submittedName>
        <fullName evidence="2">Caspase family protein</fullName>
    </submittedName>
</protein>
<dbReference type="InterPro" id="IPR029030">
    <property type="entry name" value="Caspase-like_dom_sf"/>
</dbReference>
<dbReference type="InterPro" id="IPR050452">
    <property type="entry name" value="Metacaspase"/>
</dbReference>
<dbReference type="InterPro" id="IPR011600">
    <property type="entry name" value="Pept_C14_caspase"/>
</dbReference>
<comment type="caution">
    <text evidence="2">The sequence shown here is derived from an EMBL/GenBank/DDBJ whole genome shotgun (WGS) entry which is preliminary data.</text>
</comment>
<name>A0A5C6UKK8_9SPHN</name>
<dbReference type="PANTHER" id="PTHR48104:SF30">
    <property type="entry name" value="METACASPASE-1"/>
    <property type="match status" value="1"/>
</dbReference>
<accession>A0A5C6UKK8</accession>
<evidence type="ECO:0000259" key="1">
    <source>
        <dbReference type="Pfam" id="PF00656"/>
    </source>
</evidence>
<evidence type="ECO:0000313" key="3">
    <source>
        <dbReference type="Proteomes" id="UP000321250"/>
    </source>
</evidence>
<dbReference type="Pfam" id="PF00656">
    <property type="entry name" value="Peptidase_C14"/>
    <property type="match status" value="1"/>
</dbReference>
<gene>
    <name evidence="2" type="ORF">FSB78_15095</name>
</gene>
<dbReference type="GO" id="GO:0006508">
    <property type="term" value="P:proteolysis"/>
    <property type="evidence" value="ECO:0007669"/>
    <property type="project" value="InterPro"/>
</dbReference>